<feature type="domain" description="Thioredoxin" evidence="1">
    <location>
        <begin position="36"/>
        <end position="113"/>
    </location>
</feature>
<keyword evidence="3" id="KW-1185">Reference proteome</keyword>
<dbReference type="PANTHER" id="PTHR47192:SF4">
    <property type="entry name" value="THIOREDOXIN-LIKE 3-2, CHLOROPLASTIC"/>
    <property type="match status" value="1"/>
</dbReference>
<dbReference type="InterPro" id="IPR044253">
    <property type="entry name" value="WCRKC1/2"/>
</dbReference>
<dbReference type="Gene3D" id="3.40.30.10">
    <property type="entry name" value="Glutaredoxin"/>
    <property type="match status" value="1"/>
</dbReference>
<comment type="caution">
    <text evidence="2">The sequence shown here is derived from an EMBL/GenBank/DDBJ whole genome shotgun (WGS) entry which is preliminary data.</text>
</comment>
<dbReference type="CDD" id="cd02947">
    <property type="entry name" value="TRX_family"/>
    <property type="match status" value="1"/>
</dbReference>
<name>A0AAE0C9G2_9CHLO</name>
<dbReference type="InterPro" id="IPR013766">
    <property type="entry name" value="Thioredoxin_domain"/>
</dbReference>
<protein>
    <recommendedName>
        <fullName evidence="1">Thioredoxin domain-containing protein</fullName>
    </recommendedName>
</protein>
<dbReference type="AlphaFoldDB" id="A0AAE0C9G2"/>
<organism evidence="2 3">
    <name type="scientific">Cymbomonas tetramitiformis</name>
    <dbReference type="NCBI Taxonomy" id="36881"/>
    <lineage>
        <taxon>Eukaryota</taxon>
        <taxon>Viridiplantae</taxon>
        <taxon>Chlorophyta</taxon>
        <taxon>Pyramimonadophyceae</taxon>
        <taxon>Pyramimonadales</taxon>
        <taxon>Pyramimonadaceae</taxon>
        <taxon>Cymbomonas</taxon>
    </lineage>
</organism>
<dbReference type="InterPro" id="IPR036249">
    <property type="entry name" value="Thioredoxin-like_sf"/>
</dbReference>
<dbReference type="EMBL" id="LGRX02027160">
    <property type="protein sequence ID" value="KAK3249747.1"/>
    <property type="molecule type" value="Genomic_DNA"/>
</dbReference>
<dbReference type="Pfam" id="PF00085">
    <property type="entry name" value="Thioredoxin"/>
    <property type="match status" value="1"/>
</dbReference>
<sequence length="133" mass="14833">MSGVLADRRSLKVKASDSIELVTSEEGYREGFATAGDGLLAIAWVASWCRKCIYLKPKLNSLSNEMDNVCHFMFVDVNAVPGPVVREAGVQKLPTIQLWRNGEKLEELICGESSQLVLKQVRTMIEKYENVTL</sequence>
<gene>
    <name evidence="2" type="ORF">CYMTET_40837</name>
</gene>
<evidence type="ECO:0000313" key="2">
    <source>
        <dbReference type="EMBL" id="KAK3249747.1"/>
    </source>
</evidence>
<dbReference type="SUPFAM" id="SSF52833">
    <property type="entry name" value="Thioredoxin-like"/>
    <property type="match status" value="1"/>
</dbReference>
<evidence type="ECO:0000259" key="1">
    <source>
        <dbReference type="Pfam" id="PF00085"/>
    </source>
</evidence>
<evidence type="ECO:0000313" key="3">
    <source>
        <dbReference type="Proteomes" id="UP001190700"/>
    </source>
</evidence>
<dbReference type="Proteomes" id="UP001190700">
    <property type="component" value="Unassembled WGS sequence"/>
</dbReference>
<accession>A0AAE0C9G2</accession>
<dbReference type="PANTHER" id="PTHR47192">
    <property type="entry name" value="THIOREDOXIN-LIKE 3-2, CHLOROPLASTIC"/>
    <property type="match status" value="1"/>
</dbReference>
<proteinExistence type="predicted"/>
<reference evidence="2 3" key="1">
    <citation type="journal article" date="2015" name="Genome Biol. Evol.">
        <title>Comparative Genomics of a Bacterivorous Green Alga Reveals Evolutionary Causalities and Consequences of Phago-Mixotrophic Mode of Nutrition.</title>
        <authorList>
            <person name="Burns J.A."/>
            <person name="Paasch A."/>
            <person name="Narechania A."/>
            <person name="Kim E."/>
        </authorList>
    </citation>
    <scope>NUCLEOTIDE SEQUENCE [LARGE SCALE GENOMIC DNA]</scope>
    <source>
        <strain evidence="2 3">PLY_AMNH</strain>
    </source>
</reference>
<dbReference type="GO" id="GO:0009570">
    <property type="term" value="C:chloroplast stroma"/>
    <property type="evidence" value="ECO:0007669"/>
    <property type="project" value="InterPro"/>
</dbReference>